<comment type="similarity">
    <text evidence="8 9">Belongs to the TRAP transporter small permease family.</text>
</comment>
<keyword evidence="12" id="KW-1185">Reference proteome</keyword>
<comment type="function">
    <text evidence="9">Part of the tripartite ATP-independent periplasmic (TRAP) transport system.</text>
</comment>
<evidence type="ECO:0000256" key="6">
    <source>
        <dbReference type="ARBA" id="ARBA00022989"/>
    </source>
</evidence>
<feature type="transmembrane region" description="Helical" evidence="9">
    <location>
        <begin position="12"/>
        <end position="33"/>
    </location>
</feature>
<feature type="transmembrane region" description="Helical" evidence="9">
    <location>
        <begin position="156"/>
        <end position="176"/>
    </location>
</feature>
<evidence type="ECO:0000259" key="10">
    <source>
        <dbReference type="Pfam" id="PF04290"/>
    </source>
</evidence>
<keyword evidence="4 9" id="KW-0997">Cell inner membrane</keyword>
<dbReference type="RefSeq" id="WP_075570261.1">
    <property type="nucleotide sequence ID" value="NZ_MSDO01000017.1"/>
</dbReference>
<keyword evidence="7 9" id="KW-0472">Membrane</keyword>
<dbReference type="Proteomes" id="UP000186878">
    <property type="component" value="Unassembled WGS sequence"/>
</dbReference>
<evidence type="ECO:0000256" key="9">
    <source>
        <dbReference type="RuleBase" id="RU369079"/>
    </source>
</evidence>
<reference evidence="11 12" key="1">
    <citation type="submission" date="2016-12" db="EMBL/GenBank/DDBJ databases">
        <title>Draft genome sequences of strains Salinicola socius SMB35, Salinicola sp. MH3R3-1 and Chromohalobacter sp. SMB17 from the Verkhnekamsk potash mining region of Russia.</title>
        <authorList>
            <person name="Mavrodi D.V."/>
            <person name="Olsson B.E."/>
            <person name="Korsakova E.S."/>
            <person name="Pyankova A."/>
            <person name="Mavrodi O.V."/>
            <person name="Plotnikova E.G."/>
        </authorList>
    </citation>
    <scope>NUCLEOTIDE SEQUENCE [LARGE SCALE GENOMIC DNA]</scope>
    <source>
        <strain evidence="11 12">SMB35</strain>
    </source>
</reference>
<evidence type="ECO:0000256" key="1">
    <source>
        <dbReference type="ARBA" id="ARBA00004429"/>
    </source>
</evidence>
<name>A0A1Q8SR47_9GAMM</name>
<evidence type="ECO:0000256" key="5">
    <source>
        <dbReference type="ARBA" id="ARBA00022692"/>
    </source>
</evidence>
<organism evidence="11 12">
    <name type="scientific">Salinicola socius</name>
    <dbReference type="NCBI Taxonomy" id="404433"/>
    <lineage>
        <taxon>Bacteria</taxon>
        <taxon>Pseudomonadati</taxon>
        <taxon>Pseudomonadota</taxon>
        <taxon>Gammaproteobacteria</taxon>
        <taxon>Oceanospirillales</taxon>
        <taxon>Halomonadaceae</taxon>
        <taxon>Salinicola</taxon>
    </lineage>
</organism>
<feature type="transmembrane region" description="Helical" evidence="9">
    <location>
        <begin position="79"/>
        <end position="102"/>
    </location>
</feature>
<feature type="domain" description="Tripartite ATP-independent periplasmic transporters DctQ component" evidence="10">
    <location>
        <begin position="66"/>
        <end position="184"/>
    </location>
</feature>
<keyword evidence="3" id="KW-1003">Cell membrane</keyword>
<sequence length="213" mass="23949">MTRFLRAWAHLEEGLVAFLLALMTLVTFSYVMVNNLYTVFYDAADLFPFAETPLFAIGDFIIDLAQEMTWSIALTKACFAWLIFLGIAYIVRIGANIGVDLIVRLLPERLQRGVGILTCLICIAYTALFAVSSYSWVQALMHARIGAEDLDQYGVLQWHITIIVPIGFTLVLIRLIEVLIRMLRGEQITLELSNESTDALKLQDEAGNEEKSP</sequence>
<dbReference type="Pfam" id="PF04290">
    <property type="entry name" value="DctQ"/>
    <property type="match status" value="1"/>
</dbReference>
<protein>
    <recommendedName>
        <fullName evidence="9">TRAP transporter small permease protein</fullName>
    </recommendedName>
</protein>
<dbReference type="OrthoDB" id="9791324at2"/>
<dbReference type="PANTHER" id="PTHR35011:SF2">
    <property type="entry name" value="2,3-DIKETO-L-GULONATE TRAP TRANSPORTER SMALL PERMEASE PROTEIN YIAM"/>
    <property type="match status" value="1"/>
</dbReference>
<dbReference type="InterPro" id="IPR007387">
    <property type="entry name" value="TRAP_DctQ"/>
</dbReference>
<evidence type="ECO:0000256" key="2">
    <source>
        <dbReference type="ARBA" id="ARBA00022448"/>
    </source>
</evidence>
<dbReference type="GO" id="GO:0005886">
    <property type="term" value="C:plasma membrane"/>
    <property type="evidence" value="ECO:0007669"/>
    <property type="project" value="UniProtKB-SubCell"/>
</dbReference>
<comment type="subcellular location">
    <subcellularLocation>
        <location evidence="1 9">Cell inner membrane</location>
        <topology evidence="1 9">Multi-pass membrane protein</topology>
    </subcellularLocation>
</comment>
<dbReference type="EMBL" id="MSDO01000017">
    <property type="protein sequence ID" value="OLO03852.1"/>
    <property type="molecule type" value="Genomic_DNA"/>
</dbReference>
<comment type="subunit">
    <text evidence="9">The complex comprises the extracytoplasmic solute receptor protein and the two transmembrane proteins.</text>
</comment>
<evidence type="ECO:0000256" key="3">
    <source>
        <dbReference type="ARBA" id="ARBA00022475"/>
    </source>
</evidence>
<accession>A0A1Q8SR47</accession>
<evidence type="ECO:0000256" key="7">
    <source>
        <dbReference type="ARBA" id="ARBA00023136"/>
    </source>
</evidence>
<keyword evidence="6 9" id="KW-1133">Transmembrane helix</keyword>
<keyword evidence="5 9" id="KW-0812">Transmembrane</keyword>
<dbReference type="GO" id="GO:0015740">
    <property type="term" value="P:C4-dicarboxylate transport"/>
    <property type="evidence" value="ECO:0007669"/>
    <property type="project" value="TreeGrafter"/>
</dbReference>
<comment type="caution">
    <text evidence="11">The sequence shown here is derived from an EMBL/GenBank/DDBJ whole genome shotgun (WGS) entry which is preliminary data.</text>
</comment>
<feature type="transmembrane region" description="Helical" evidence="9">
    <location>
        <begin position="114"/>
        <end position="136"/>
    </location>
</feature>
<proteinExistence type="inferred from homology"/>
<dbReference type="AlphaFoldDB" id="A0A1Q8SR47"/>
<gene>
    <name evidence="11" type="ORF">BTW07_11180</name>
</gene>
<keyword evidence="2 9" id="KW-0813">Transport</keyword>
<dbReference type="GO" id="GO:0022857">
    <property type="term" value="F:transmembrane transporter activity"/>
    <property type="evidence" value="ECO:0007669"/>
    <property type="project" value="UniProtKB-UniRule"/>
</dbReference>
<dbReference type="PANTHER" id="PTHR35011">
    <property type="entry name" value="2,3-DIKETO-L-GULONATE TRAP TRANSPORTER SMALL PERMEASE PROTEIN YIAM"/>
    <property type="match status" value="1"/>
</dbReference>
<evidence type="ECO:0000313" key="11">
    <source>
        <dbReference type="EMBL" id="OLO03852.1"/>
    </source>
</evidence>
<evidence type="ECO:0000256" key="8">
    <source>
        <dbReference type="ARBA" id="ARBA00038436"/>
    </source>
</evidence>
<dbReference type="STRING" id="404433.BTW07_11180"/>
<evidence type="ECO:0000256" key="4">
    <source>
        <dbReference type="ARBA" id="ARBA00022519"/>
    </source>
</evidence>
<evidence type="ECO:0000313" key="12">
    <source>
        <dbReference type="Proteomes" id="UP000186878"/>
    </source>
</evidence>
<dbReference type="InterPro" id="IPR055348">
    <property type="entry name" value="DctQ"/>
</dbReference>